<sequence length="269" mass="29356">MRFGALPALVVLGASLVAASPIRVVVTEVSATDLRFGHAAIPAQPNDGFASPILHPIEVVPLTPDGTSRPHRRPPCKSMKDKALDASNALRQILGLDPIKPDIRMHHAHHIELEGGVVNAGVMTRPFKEGALPVLPFVGTPVRPAFAPEGEEMDHRGRRPMWANRPHHRLQGSFLRRVHHALMSLGPWEGRAVAFVLGCGIGVLLRMVWVMVLVTARAFRGSRDEDAEYEEVIFDDAEILVPPPQYTVIQGTEAVPVPVDEKSDKEPTA</sequence>
<keyword evidence="2" id="KW-0812">Transmembrane</keyword>
<evidence type="ECO:0000256" key="2">
    <source>
        <dbReference type="SAM" id="Phobius"/>
    </source>
</evidence>
<gene>
    <name evidence="4" type="ORF">L227DRAFT_511759</name>
</gene>
<dbReference type="EMBL" id="ML122306">
    <property type="protein sequence ID" value="RPD54440.1"/>
    <property type="molecule type" value="Genomic_DNA"/>
</dbReference>
<protein>
    <recommendedName>
        <fullName evidence="6">Protein BIG1</fullName>
    </recommendedName>
</protein>
<proteinExistence type="predicted"/>
<reference evidence="4" key="1">
    <citation type="journal article" date="2018" name="Genome Biol. Evol.">
        <title>Genomics and development of Lentinus tigrinus, a white-rot wood-decaying mushroom with dimorphic fruiting bodies.</title>
        <authorList>
            <person name="Wu B."/>
            <person name="Xu Z."/>
            <person name="Knudson A."/>
            <person name="Carlson A."/>
            <person name="Chen N."/>
            <person name="Kovaka S."/>
            <person name="LaButti K."/>
            <person name="Lipzen A."/>
            <person name="Pennachio C."/>
            <person name="Riley R."/>
            <person name="Schakwitz W."/>
            <person name="Umezawa K."/>
            <person name="Ohm R.A."/>
            <person name="Grigoriev I.V."/>
            <person name="Nagy L.G."/>
            <person name="Gibbons J."/>
            <person name="Hibbett D."/>
        </authorList>
    </citation>
    <scope>NUCLEOTIDE SEQUENCE [LARGE SCALE GENOMIC DNA]</scope>
    <source>
        <strain evidence="4">ALCF2SS1-6</strain>
    </source>
</reference>
<name>A0A5C2RUU6_9APHY</name>
<keyword evidence="2" id="KW-1133">Transmembrane helix</keyword>
<feature type="signal peptide" evidence="3">
    <location>
        <begin position="1"/>
        <end position="19"/>
    </location>
</feature>
<dbReference type="Proteomes" id="UP000313359">
    <property type="component" value="Unassembled WGS sequence"/>
</dbReference>
<dbReference type="AlphaFoldDB" id="A0A5C2RUU6"/>
<evidence type="ECO:0000313" key="4">
    <source>
        <dbReference type="EMBL" id="RPD54440.1"/>
    </source>
</evidence>
<evidence type="ECO:0000313" key="5">
    <source>
        <dbReference type="Proteomes" id="UP000313359"/>
    </source>
</evidence>
<feature type="chain" id="PRO_5022707992" description="Protein BIG1" evidence="3">
    <location>
        <begin position="20"/>
        <end position="269"/>
    </location>
</feature>
<dbReference type="OrthoDB" id="3233375at2759"/>
<accession>A0A5C2RUU6</accession>
<evidence type="ECO:0000256" key="1">
    <source>
        <dbReference type="SAM" id="MobiDB-lite"/>
    </source>
</evidence>
<feature type="region of interest" description="Disordered" evidence="1">
    <location>
        <begin position="61"/>
        <end position="82"/>
    </location>
</feature>
<keyword evidence="5" id="KW-1185">Reference proteome</keyword>
<evidence type="ECO:0000256" key="3">
    <source>
        <dbReference type="SAM" id="SignalP"/>
    </source>
</evidence>
<evidence type="ECO:0008006" key="6">
    <source>
        <dbReference type="Google" id="ProtNLM"/>
    </source>
</evidence>
<dbReference type="STRING" id="1328759.A0A5C2RUU6"/>
<keyword evidence="2" id="KW-0472">Membrane</keyword>
<feature type="transmembrane region" description="Helical" evidence="2">
    <location>
        <begin position="192"/>
        <end position="214"/>
    </location>
</feature>
<organism evidence="4 5">
    <name type="scientific">Lentinus tigrinus ALCF2SS1-6</name>
    <dbReference type="NCBI Taxonomy" id="1328759"/>
    <lineage>
        <taxon>Eukaryota</taxon>
        <taxon>Fungi</taxon>
        <taxon>Dikarya</taxon>
        <taxon>Basidiomycota</taxon>
        <taxon>Agaricomycotina</taxon>
        <taxon>Agaricomycetes</taxon>
        <taxon>Polyporales</taxon>
        <taxon>Polyporaceae</taxon>
        <taxon>Lentinus</taxon>
    </lineage>
</organism>
<keyword evidence="3" id="KW-0732">Signal</keyword>